<dbReference type="Proteomes" id="UP000033900">
    <property type="component" value="Unassembled WGS sequence"/>
</dbReference>
<accession>A0A0M2HNN2</accession>
<keyword evidence="3" id="KW-1185">Reference proteome</keyword>
<evidence type="ECO:0000256" key="1">
    <source>
        <dbReference type="SAM" id="Phobius"/>
    </source>
</evidence>
<dbReference type="EMBL" id="JYJB01000010">
    <property type="protein sequence ID" value="KJL46096.1"/>
    <property type="molecule type" value="Genomic_DNA"/>
</dbReference>
<reference evidence="2 3" key="1">
    <citation type="submission" date="2015-02" db="EMBL/GenBank/DDBJ databases">
        <title>Draft genome sequences of ten Microbacterium spp. with emphasis on heavy metal contaminated environments.</title>
        <authorList>
            <person name="Corretto E."/>
        </authorList>
    </citation>
    <scope>NUCLEOTIDE SEQUENCE [LARGE SCALE GENOMIC DNA]</scope>
    <source>
        <strain evidence="2 3">SA35</strain>
    </source>
</reference>
<keyword evidence="1" id="KW-1133">Transmembrane helix</keyword>
<proteinExistence type="predicted"/>
<evidence type="ECO:0000313" key="3">
    <source>
        <dbReference type="Proteomes" id="UP000033900"/>
    </source>
</evidence>
<dbReference type="AlphaFoldDB" id="A0A0M2HNN2"/>
<dbReference type="PATRIC" id="fig|273678.4.peg.2722"/>
<keyword evidence="1" id="KW-0472">Membrane</keyword>
<keyword evidence="1" id="KW-0812">Transmembrane</keyword>
<feature type="transmembrane region" description="Helical" evidence="1">
    <location>
        <begin position="12"/>
        <end position="34"/>
    </location>
</feature>
<dbReference type="STRING" id="273678.RS84_02719"/>
<dbReference type="OrthoDB" id="4881303at2"/>
<sequence>MDIIWSDIALAAGRVLLVGALFGAGLPALFALGLRLHAAGSGDLDGAERRSALTVVAYLLFAIVVAAVVTGVLWITRSSLHHYLGISLFGA</sequence>
<protein>
    <submittedName>
        <fullName evidence="2">Uncharacterized protein</fullName>
    </submittedName>
</protein>
<comment type="caution">
    <text evidence="2">The sequence shown here is derived from an EMBL/GenBank/DDBJ whole genome shotgun (WGS) entry which is preliminary data.</text>
</comment>
<gene>
    <name evidence="2" type="ORF">RS84_02719</name>
</gene>
<organism evidence="2 3">
    <name type="scientific">Microbacterium hydrocarbonoxydans</name>
    <dbReference type="NCBI Taxonomy" id="273678"/>
    <lineage>
        <taxon>Bacteria</taxon>
        <taxon>Bacillati</taxon>
        <taxon>Actinomycetota</taxon>
        <taxon>Actinomycetes</taxon>
        <taxon>Micrococcales</taxon>
        <taxon>Microbacteriaceae</taxon>
        <taxon>Microbacterium</taxon>
    </lineage>
</organism>
<evidence type="ECO:0000313" key="2">
    <source>
        <dbReference type="EMBL" id="KJL46096.1"/>
    </source>
</evidence>
<name>A0A0M2HNN2_9MICO</name>
<feature type="transmembrane region" description="Helical" evidence="1">
    <location>
        <begin position="55"/>
        <end position="75"/>
    </location>
</feature>
<dbReference type="RefSeq" id="WP_045258337.1">
    <property type="nucleotide sequence ID" value="NZ_CP158847.1"/>
</dbReference>